<dbReference type="STRING" id="391037.Sare_4803"/>
<dbReference type="KEGG" id="saq:Sare_4803"/>
<gene>
    <name evidence="1" type="ordered locus">Sare_4803</name>
</gene>
<organism evidence="1">
    <name type="scientific">Salinispora arenicola (strain CNS-205)</name>
    <dbReference type="NCBI Taxonomy" id="391037"/>
    <lineage>
        <taxon>Bacteria</taxon>
        <taxon>Bacillati</taxon>
        <taxon>Actinomycetota</taxon>
        <taxon>Actinomycetes</taxon>
        <taxon>Micromonosporales</taxon>
        <taxon>Micromonosporaceae</taxon>
        <taxon>Salinispora</taxon>
    </lineage>
</organism>
<protein>
    <submittedName>
        <fullName evidence="1">Uncharacterized protein</fullName>
    </submittedName>
</protein>
<dbReference type="AlphaFoldDB" id="A8LV67"/>
<sequence length="86" mass="9498">MEHPTDPFAVVCRQLSDRHAGSLMLADVVEQVGDGRSCRSVKTKNHFLFLAHVRHRMASSGSGVQVDSSIAHQVSHRCMTPGLRFL</sequence>
<name>A8LV67_SALAI</name>
<dbReference type="EMBL" id="CP000850">
    <property type="protein sequence ID" value="ABW00556.1"/>
    <property type="molecule type" value="Genomic_DNA"/>
</dbReference>
<dbReference type="HOGENOM" id="CLU_2496036_0_0_11"/>
<evidence type="ECO:0000313" key="1">
    <source>
        <dbReference type="EMBL" id="ABW00556.1"/>
    </source>
</evidence>
<reference evidence="1" key="1">
    <citation type="submission" date="2007-10" db="EMBL/GenBank/DDBJ databases">
        <title>Complete sequence of Salinispora arenicola CNS-205.</title>
        <authorList>
            <consortium name="US DOE Joint Genome Institute"/>
            <person name="Copeland A."/>
            <person name="Lucas S."/>
            <person name="Lapidus A."/>
            <person name="Barry K."/>
            <person name="Glavina del Rio T."/>
            <person name="Dalin E."/>
            <person name="Tice H."/>
            <person name="Pitluck S."/>
            <person name="Foster B."/>
            <person name="Schmutz J."/>
            <person name="Larimer F."/>
            <person name="Land M."/>
            <person name="Hauser L."/>
            <person name="Kyrpides N."/>
            <person name="Ivanova N."/>
            <person name="Jensen P.R."/>
            <person name="Moore B.S."/>
            <person name="Penn K."/>
            <person name="Jenkins C."/>
            <person name="Udwary D."/>
            <person name="Xiang L."/>
            <person name="Gontang E."/>
            <person name="Richardson P."/>
        </authorList>
    </citation>
    <scope>NUCLEOTIDE SEQUENCE [LARGE SCALE GENOMIC DNA]</scope>
    <source>
        <strain evidence="1">CNS-205</strain>
    </source>
</reference>
<proteinExistence type="predicted"/>
<accession>A8LV67</accession>